<comment type="caution">
    <text evidence="2">The sequence shown here is derived from an EMBL/GenBank/DDBJ whole genome shotgun (WGS) entry which is preliminary data.</text>
</comment>
<evidence type="ECO:0000313" key="2">
    <source>
        <dbReference type="EMBL" id="GAA2786036.1"/>
    </source>
</evidence>
<dbReference type="InterPro" id="IPR039261">
    <property type="entry name" value="FNR_nucleotide-bd"/>
</dbReference>
<dbReference type="InterPro" id="IPR017927">
    <property type="entry name" value="FAD-bd_FR_type"/>
</dbReference>
<dbReference type="CDD" id="cd06193">
    <property type="entry name" value="siderophore_interacting"/>
    <property type="match status" value="1"/>
</dbReference>
<name>A0ABN3VA52_9PSEU</name>
<proteinExistence type="predicted"/>
<dbReference type="InterPro" id="IPR039374">
    <property type="entry name" value="SIP_fam"/>
</dbReference>
<dbReference type="RefSeq" id="WP_344679303.1">
    <property type="nucleotide sequence ID" value="NZ_BAAAUX010000011.1"/>
</dbReference>
<gene>
    <name evidence="2" type="ORF">GCM10010470_20330</name>
</gene>
<reference evidence="2 3" key="1">
    <citation type="journal article" date="2019" name="Int. J. Syst. Evol. Microbiol.">
        <title>The Global Catalogue of Microorganisms (GCM) 10K type strain sequencing project: providing services to taxonomists for standard genome sequencing and annotation.</title>
        <authorList>
            <consortium name="The Broad Institute Genomics Platform"/>
            <consortium name="The Broad Institute Genome Sequencing Center for Infectious Disease"/>
            <person name="Wu L."/>
            <person name="Ma J."/>
        </authorList>
    </citation>
    <scope>NUCLEOTIDE SEQUENCE [LARGE SCALE GENOMIC DNA]</scope>
    <source>
        <strain evidence="2 3">JCM 9383</strain>
    </source>
</reference>
<dbReference type="Gene3D" id="2.40.30.10">
    <property type="entry name" value="Translation factors"/>
    <property type="match status" value="1"/>
</dbReference>
<accession>A0ABN3VA52</accession>
<dbReference type="Pfam" id="PF04954">
    <property type="entry name" value="SIP"/>
    <property type="match status" value="1"/>
</dbReference>
<evidence type="ECO:0000259" key="1">
    <source>
        <dbReference type="PROSITE" id="PS51384"/>
    </source>
</evidence>
<dbReference type="Proteomes" id="UP001500979">
    <property type="component" value="Unassembled WGS sequence"/>
</dbReference>
<dbReference type="PANTHER" id="PTHR30157">
    <property type="entry name" value="FERRIC REDUCTASE, NADPH-DEPENDENT"/>
    <property type="match status" value="1"/>
</dbReference>
<keyword evidence="3" id="KW-1185">Reference proteome</keyword>
<protein>
    <submittedName>
        <fullName evidence="2">Siderophore-interacting protein</fullName>
    </submittedName>
</protein>
<dbReference type="InterPro" id="IPR013113">
    <property type="entry name" value="SIP_FAD-bd"/>
</dbReference>
<dbReference type="SUPFAM" id="SSF63380">
    <property type="entry name" value="Riboflavin synthase domain-like"/>
    <property type="match status" value="1"/>
</dbReference>
<dbReference type="Gene3D" id="3.40.50.80">
    <property type="entry name" value="Nucleotide-binding domain of ferredoxin-NADP reductase (FNR) module"/>
    <property type="match status" value="1"/>
</dbReference>
<dbReference type="InterPro" id="IPR007037">
    <property type="entry name" value="SIP_rossman_dom"/>
</dbReference>
<sequence>MSSSSGVRSRAQVRPYGLFLAEVVAVREITPNMVRISLGGPGLTGITSGGYDQRIKVLLPLPGQTEPAMPDAESWFESYRAMDETSRPVMRTYTIRAHRPHTNEIDVDFVLHGDVGPASRWARRAVPGDVIGIVGPNEGRATDSGVEYRPRAADWQLIVGDETALPAIASIVESLPPGALARVFVEVPTGADVQRIDTAGSAEITWLPRTGHGSRLPASVRAAELPGGTPYAWVAGEAAMIRELRRHLVGERGWDKERSYFGGYWRRGMAEGAR</sequence>
<dbReference type="EMBL" id="BAAAUX010000011">
    <property type="protein sequence ID" value="GAA2786036.1"/>
    <property type="molecule type" value="Genomic_DNA"/>
</dbReference>
<feature type="domain" description="FAD-binding FR-type" evidence="1">
    <location>
        <begin position="16"/>
        <end position="143"/>
    </location>
</feature>
<dbReference type="InterPro" id="IPR017938">
    <property type="entry name" value="Riboflavin_synthase-like_b-brl"/>
</dbReference>
<dbReference type="PROSITE" id="PS51384">
    <property type="entry name" value="FAD_FR"/>
    <property type="match status" value="1"/>
</dbReference>
<evidence type="ECO:0000313" key="3">
    <source>
        <dbReference type="Proteomes" id="UP001500979"/>
    </source>
</evidence>
<dbReference type="PANTHER" id="PTHR30157:SF0">
    <property type="entry name" value="NADPH-DEPENDENT FERRIC-CHELATE REDUCTASE"/>
    <property type="match status" value="1"/>
</dbReference>
<dbReference type="Pfam" id="PF08021">
    <property type="entry name" value="FAD_binding_9"/>
    <property type="match status" value="1"/>
</dbReference>
<organism evidence="2 3">
    <name type="scientific">Saccharopolyspora taberi</name>
    <dbReference type="NCBI Taxonomy" id="60895"/>
    <lineage>
        <taxon>Bacteria</taxon>
        <taxon>Bacillati</taxon>
        <taxon>Actinomycetota</taxon>
        <taxon>Actinomycetes</taxon>
        <taxon>Pseudonocardiales</taxon>
        <taxon>Pseudonocardiaceae</taxon>
        <taxon>Saccharopolyspora</taxon>
    </lineage>
</organism>